<evidence type="ECO:0000259" key="7">
    <source>
        <dbReference type="SMART" id="SM00485"/>
    </source>
</evidence>
<dbReference type="InterPro" id="IPR006084">
    <property type="entry name" value="XPG/Rad2"/>
</dbReference>
<evidence type="ECO:0000256" key="4">
    <source>
        <dbReference type="ARBA" id="ARBA00023242"/>
    </source>
</evidence>
<dbReference type="EMBL" id="JARBJD010000035">
    <property type="protein sequence ID" value="KAK2958808.1"/>
    <property type="molecule type" value="Genomic_DNA"/>
</dbReference>
<dbReference type="InterPro" id="IPR006086">
    <property type="entry name" value="XPG-I_dom"/>
</dbReference>
<dbReference type="Gene3D" id="3.40.50.1010">
    <property type="entry name" value="5'-nuclease"/>
    <property type="match status" value="2"/>
</dbReference>
<sequence length="882" mass="100213">MGVKHLWAILDGIRRTINLKALNKYRFSVDTSIILSAFQNSLSDQHGNPEQNAPLKGLYKRICRLLSLGIHPVFVFDGPAIPLKRRIIQERRMRHRANLDRREQAEYRIALLELKKHILDNIAAKTTETKDSHSSDDWEEVTESETPANEPEPLFIDPDEWLRRQNAAVAMTEEPVSPELDVGKEPSAEPKPSPFTSKRMTNLFNLLAKRDLAASQRVFPSPEVSMTQNPGSSQNDEELFGGYHLTVPDPPSPKETSPKETPLEDVFRQAFLQYSEKLPQSTDLPSLFDDDDVVEVSSEKEEIETTNIFDDLFEEDSENDKVVPQTLPPNTFEGGDIRPFPNVGLFEPKRKSKTDMDELLQVEVIPTLHPPSRLSNEPTEDLRRSHPAQIRPHTDHVETIQTQTHKQSRFQTTPKQDLVEQIKIEKEVHITEMSEQSIKDTTLPELTPSPKPAKKDRESPDMIDQPLAAEPSSSPKLSTEDAHTSIPQPPSPNDLHLLSPLVSPPATTFDAYRAKEEKRIDQHLQEARKERQQVRIADTLDYQLMLKDCMELLSLFNLQYVQSAGEAEAMCIHLEKMGLVDGILSEDSDCFPFGGRLVVRGLLANYDGSRRGPSIGVCAYLASDIEHQMHMSQNDLIDLSEILGCDYSLGLENIGKQYACDLLAGFRTFRNQLVEDGGDDDELPSTLDFIKLWIDSEEEEHPFDAFLPKRLVTLRKSTTRKLKYPRGFPSKDCREAFLHPKCMPPLSTNSQDPNTLSFTAKPLEFGVADVRRIAQFLSEKVGWHEERIQNELGLLMKTMREIDQNKQMQGHRQLDLFLAGTPIELAQHQREEEALMATYADEGGLQWNEDSYEQAETTINPKPVKRKPLPSKKKKFPKEKVP</sequence>
<keyword evidence="4" id="KW-0539">Nucleus</keyword>
<dbReference type="EC" id="3.1.-.-" evidence="8"/>
<feature type="region of interest" description="Disordered" evidence="5">
    <location>
        <begin position="172"/>
        <end position="197"/>
    </location>
</feature>
<evidence type="ECO:0000256" key="5">
    <source>
        <dbReference type="SAM" id="MobiDB-lite"/>
    </source>
</evidence>
<feature type="region of interest" description="Disordered" evidence="5">
    <location>
        <begin position="847"/>
        <end position="882"/>
    </location>
</feature>
<dbReference type="PANTHER" id="PTHR16171:SF7">
    <property type="entry name" value="DNA REPAIR PROTEIN RAD2"/>
    <property type="match status" value="1"/>
</dbReference>
<accession>A0ABQ9Y535</accession>
<reference evidence="8 9" key="1">
    <citation type="journal article" date="2022" name="bioRxiv">
        <title>Genomics of Preaxostyla Flagellates Illuminates Evolutionary Transitions and the Path Towards Mitochondrial Loss.</title>
        <authorList>
            <person name="Novak L.V.F."/>
            <person name="Treitli S.C."/>
            <person name="Pyrih J."/>
            <person name="Halakuc P."/>
            <person name="Pipaliya S.V."/>
            <person name="Vacek V."/>
            <person name="Brzon O."/>
            <person name="Soukal P."/>
            <person name="Eme L."/>
            <person name="Dacks J.B."/>
            <person name="Karnkowska A."/>
            <person name="Elias M."/>
            <person name="Hampl V."/>
        </authorList>
    </citation>
    <scope>NUCLEOTIDE SEQUENCE [LARGE SCALE GENOMIC DNA]</scope>
    <source>
        <strain evidence="8">NAU3</strain>
        <tissue evidence="8">Gut</tissue>
    </source>
</reference>
<keyword evidence="2" id="KW-0540">Nuclease</keyword>
<proteinExistence type="predicted"/>
<feature type="compositionally biased region" description="Basic residues" evidence="5">
    <location>
        <begin position="863"/>
        <end position="882"/>
    </location>
</feature>
<feature type="domain" description="XPG-I" evidence="6">
    <location>
        <begin position="554"/>
        <end position="631"/>
    </location>
</feature>
<feature type="region of interest" description="Disordered" evidence="5">
    <location>
        <begin position="369"/>
        <end position="417"/>
    </location>
</feature>
<comment type="subcellular location">
    <subcellularLocation>
        <location evidence="1">Nucleus</location>
    </subcellularLocation>
</comment>
<name>A0ABQ9Y535_9EUKA</name>
<feature type="region of interest" description="Disordered" evidence="5">
    <location>
        <begin position="127"/>
        <end position="155"/>
    </location>
</feature>
<keyword evidence="3 8" id="KW-0378">Hydrolase</keyword>
<feature type="compositionally biased region" description="Basic and acidic residues" evidence="5">
    <location>
        <begin position="127"/>
        <end position="136"/>
    </location>
</feature>
<evidence type="ECO:0000259" key="6">
    <source>
        <dbReference type="SMART" id="SM00484"/>
    </source>
</evidence>
<dbReference type="SUPFAM" id="SSF47807">
    <property type="entry name" value="5' to 3' exonuclease, C-terminal subdomain"/>
    <property type="match status" value="1"/>
</dbReference>
<keyword evidence="9" id="KW-1185">Reference proteome</keyword>
<dbReference type="PRINTS" id="PR00853">
    <property type="entry name" value="XPGRADSUPER"/>
</dbReference>
<evidence type="ECO:0000313" key="8">
    <source>
        <dbReference type="EMBL" id="KAK2958808.1"/>
    </source>
</evidence>
<feature type="region of interest" description="Disordered" evidence="5">
    <location>
        <begin position="222"/>
        <end position="261"/>
    </location>
</feature>
<feature type="domain" description="XPG N-terminal" evidence="7">
    <location>
        <begin position="1"/>
        <end position="98"/>
    </location>
</feature>
<feature type="region of interest" description="Disordered" evidence="5">
    <location>
        <begin position="430"/>
        <end position="496"/>
    </location>
</feature>
<dbReference type="InterPro" id="IPR036279">
    <property type="entry name" value="5-3_exonuclease_C_sf"/>
</dbReference>
<feature type="region of interest" description="Disordered" evidence="5">
    <location>
        <begin position="317"/>
        <end position="339"/>
    </location>
</feature>
<dbReference type="InterPro" id="IPR006085">
    <property type="entry name" value="XPG_DNA_repair_N"/>
</dbReference>
<dbReference type="GO" id="GO:0016787">
    <property type="term" value="F:hydrolase activity"/>
    <property type="evidence" value="ECO:0007669"/>
    <property type="project" value="UniProtKB-KW"/>
</dbReference>
<evidence type="ECO:0000256" key="1">
    <source>
        <dbReference type="ARBA" id="ARBA00004123"/>
    </source>
</evidence>
<gene>
    <name evidence="8" type="ORF">BLNAU_6311</name>
</gene>
<dbReference type="SUPFAM" id="SSF88723">
    <property type="entry name" value="PIN domain-like"/>
    <property type="match status" value="1"/>
</dbReference>
<dbReference type="Proteomes" id="UP001281761">
    <property type="component" value="Unassembled WGS sequence"/>
</dbReference>
<feature type="compositionally biased region" description="Polar residues" evidence="5">
    <location>
        <begin position="224"/>
        <end position="234"/>
    </location>
</feature>
<comment type="caution">
    <text evidence="8">The sequence shown here is derived from an EMBL/GenBank/DDBJ whole genome shotgun (WGS) entry which is preliminary data.</text>
</comment>
<dbReference type="SMART" id="SM00485">
    <property type="entry name" value="XPGN"/>
    <property type="match status" value="1"/>
</dbReference>
<feature type="compositionally biased region" description="Polar residues" evidence="5">
    <location>
        <begin position="399"/>
        <end position="415"/>
    </location>
</feature>
<evidence type="ECO:0000313" key="9">
    <source>
        <dbReference type="Proteomes" id="UP001281761"/>
    </source>
</evidence>
<protein>
    <submittedName>
        <fullName evidence="8">DNA repair protein rad13</fullName>
        <ecNumber evidence="8">3.1.-.-</ecNumber>
    </submittedName>
</protein>
<dbReference type="Pfam" id="PF00752">
    <property type="entry name" value="XPG_N"/>
    <property type="match status" value="1"/>
</dbReference>
<dbReference type="Pfam" id="PF00867">
    <property type="entry name" value="XPG_I"/>
    <property type="match status" value="1"/>
</dbReference>
<dbReference type="SMART" id="SM00484">
    <property type="entry name" value="XPGI"/>
    <property type="match status" value="1"/>
</dbReference>
<dbReference type="InterPro" id="IPR029060">
    <property type="entry name" value="PIN-like_dom_sf"/>
</dbReference>
<evidence type="ECO:0000256" key="2">
    <source>
        <dbReference type="ARBA" id="ARBA00022722"/>
    </source>
</evidence>
<organism evidence="8 9">
    <name type="scientific">Blattamonas nauphoetae</name>
    <dbReference type="NCBI Taxonomy" id="2049346"/>
    <lineage>
        <taxon>Eukaryota</taxon>
        <taxon>Metamonada</taxon>
        <taxon>Preaxostyla</taxon>
        <taxon>Oxymonadida</taxon>
        <taxon>Blattamonas</taxon>
    </lineage>
</organism>
<dbReference type="PANTHER" id="PTHR16171">
    <property type="entry name" value="DNA REPAIR PROTEIN COMPLEMENTING XP-G CELLS-RELATED"/>
    <property type="match status" value="1"/>
</dbReference>
<evidence type="ECO:0000256" key="3">
    <source>
        <dbReference type="ARBA" id="ARBA00022801"/>
    </source>
</evidence>